<keyword evidence="1" id="KW-0812">Transmembrane</keyword>
<protein>
    <submittedName>
        <fullName evidence="2">Uncharacterized protein</fullName>
    </submittedName>
</protein>
<feature type="transmembrane region" description="Helical" evidence="1">
    <location>
        <begin position="6"/>
        <end position="26"/>
    </location>
</feature>
<keyword evidence="1" id="KW-0472">Membrane</keyword>
<proteinExistence type="predicted"/>
<keyword evidence="3" id="KW-1185">Reference proteome</keyword>
<evidence type="ECO:0000256" key="1">
    <source>
        <dbReference type="SAM" id="Phobius"/>
    </source>
</evidence>
<accession>A0ABY5PFM3</accession>
<keyword evidence="1" id="KW-1133">Transmembrane helix</keyword>
<reference evidence="3" key="1">
    <citation type="submission" date="2021-11" db="EMBL/GenBank/DDBJ databases">
        <title>Cultivation dependent microbiological survey of springs from the worlds oldest radium mine currently devoted to the extraction of radon-saturated water.</title>
        <authorList>
            <person name="Kapinusova G."/>
            <person name="Smrhova T."/>
            <person name="Strejcek M."/>
            <person name="Suman J."/>
            <person name="Jani K."/>
            <person name="Pajer P."/>
            <person name="Uhlik O."/>
        </authorList>
    </citation>
    <scope>NUCLEOTIDE SEQUENCE [LARGE SCALE GENOMIC DNA]</scope>
    <source>
        <strain evidence="3">J379</strain>
    </source>
</reference>
<feature type="transmembrane region" description="Helical" evidence="1">
    <location>
        <begin position="70"/>
        <end position="91"/>
    </location>
</feature>
<evidence type="ECO:0000313" key="3">
    <source>
        <dbReference type="Proteomes" id="UP001058860"/>
    </source>
</evidence>
<name>A0ABY5PFM3_9ACTN</name>
<feature type="transmembrane region" description="Helical" evidence="1">
    <location>
        <begin position="103"/>
        <end position="123"/>
    </location>
</feature>
<organism evidence="2 3">
    <name type="scientific">Svornostia abyssi</name>
    <dbReference type="NCBI Taxonomy" id="2898438"/>
    <lineage>
        <taxon>Bacteria</taxon>
        <taxon>Bacillati</taxon>
        <taxon>Actinomycetota</taxon>
        <taxon>Thermoleophilia</taxon>
        <taxon>Solirubrobacterales</taxon>
        <taxon>Baekduiaceae</taxon>
        <taxon>Svornostia</taxon>
    </lineage>
</organism>
<feature type="transmembrane region" description="Helical" evidence="1">
    <location>
        <begin position="46"/>
        <end position="64"/>
    </location>
</feature>
<dbReference type="Proteomes" id="UP001058860">
    <property type="component" value="Chromosome"/>
</dbReference>
<dbReference type="EMBL" id="CP088295">
    <property type="protein sequence ID" value="UUY03202.1"/>
    <property type="molecule type" value="Genomic_DNA"/>
</dbReference>
<dbReference type="RefSeq" id="WP_353863714.1">
    <property type="nucleotide sequence ID" value="NZ_CP088295.1"/>
</dbReference>
<sequence length="124" mass="13610">MSSLVNIGMFELAFGAVLGWLITLRLESPETLRRFGVTQPRRLLQMHIDFVMMGIILIAVGLAVPDLPTWIAAPLVFGTIMNPLGFLPLAFSEEQRRKAYYRVIITLSFIGTSGGLTAAAVFAL</sequence>
<evidence type="ECO:0000313" key="2">
    <source>
        <dbReference type="EMBL" id="UUY03202.1"/>
    </source>
</evidence>
<gene>
    <name evidence="2" type="ORF">LRS13_21410</name>
</gene>